<organism evidence="4 6">
    <name type="scientific">Phytophthora rubi</name>
    <dbReference type="NCBI Taxonomy" id="129364"/>
    <lineage>
        <taxon>Eukaryota</taxon>
        <taxon>Sar</taxon>
        <taxon>Stramenopiles</taxon>
        <taxon>Oomycota</taxon>
        <taxon>Peronosporomycetes</taxon>
        <taxon>Peronosporales</taxon>
        <taxon>Peronosporaceae</taxon>
        <taxon>Phytophthora</taxon>
    </lineage>
</organism>
<feature type="chain" id="PRO_5036381142" description="Secreted protein" evidence="1">
    <location>
        <begin position="32"/>
        <end position="67"/>
    </location>
</feature>
<proteinExistence type="predicted"/>
<evidence type="ECO:0000313" key="6">
    <source>
        <dbReference type="Proteomes" id="UP000434957"/>
    </source>
</evidence>
<keyword evidence="1" id="KW-0732">Signal</keyword>
<reference evidence="4 6" key="1">
    <citation type="submission" date="2018-08" db="EMBL/GenBank/DDBJ databases">
        <title>Genomic investigation of the strawberry pathogen Phytophthora fragariae indicates pathogenicity is determined by transcriptional variation in three key races.</title>
        <authorList>
            <person name="Adams T.M."/>
            <person name="Armitage A.D."/>
            <person name="Sobczyk M.K."/>
            <person name="Bates H.J."/>
            <person name="Dunwell J.M."/>
            <person name="Nellist C.F."/>
            <person name="Harrison R.J."/>
        </authorList>
    </citation>
    <scope>NUCLEOTIDE SEQUENCE [LARGE SCALE GENOMIC DNA]</scope>
    <source>
        <strain evidence="3 5">SCRP249</strain>
        <strain evidence="2 7">SCRP324</strain>
        <strain evidence="4 6">SCRP333</strain>
    </source>
</reference>
<dbReference type="EMBL" id="QXFU01003955">
    <property type="protein sequence ID" value="KAE8971637.1"/>
    <property type="molecule type" value="Genomic_DNA"/>
</dbReference>
<dbReference type="EMBL" id="QXFT01004033">
    <property type="protein sequence ID" value="KAE9280741.1"/>
    <property type="molecule type" value="Genomic_DNA"/>
</dbReference>
<evidence type="ECO:0000313" key="5">
    <source>
        <dbReference type="Proteomes" id="UP000429607"/>
    </source>
</evidence>
<dbReference type="AlphaFoldDB" id="A0A6A4BX52"/>
<dbReference type="Proteomes" id="UP000435112">
    <property type="component" value="Unassembled WGS sequence"/>
</dbReference>
<evidence type="ECO:0000313" key="4">
    <source>
        <dbReference type="EMBL" id="KAE9280741.1"/>
    </source>
</evidence>
<feature type="signal peptide" evidence="1">
    <location>
        <begin position="1"/>
        <end position="31"/>
    </location>
</feature>
<dbReference type="Proteomes" id="UP000434957">
    <property type="component" value="Unassembled WGS sequence"/>
</dbReference>
<accession>A0A6A4BX52</accession>
<dbReference type="EMBL" id="QXFV01001485">
    <property type="protein sequence ID" value="KAE9004748.1"/>
    <property type="molecule type" value="Genomic_DNA"/>
</dbReference>
<evidence type="ECO:0000313" key="3">
    <source>
        <dbReference type="EMBL" id="KAE9004748.1"/>
    </source>
</evidence>
<evidence type="ECO:0000256" key="1">
    <source>
        <dbReference type="SAM" id="SignalP"/>
    </source>
</evidence>
<dbReference type="Proteomes" id="UP000429607">
    <property type="component" value="Unassembled WGS sequence"/>
</dbReference>
<keyword evidence="6" id="KW-1185">Reference proteome</keyword>
<name>A0A6A4BX52_9STRA</name>
<protein>
    <recommendedName>
        <fullName evidence="8">Secreted protein</fullName>
    </recommendedName>
</protein>
<gene>
    <name evidence="3" type="ORF">PR001_g17632</name>
    <name evidence="2" type="ORF">PR002_g26761</name>
    <name evidence="4" type="ORF">PR003_g27872</name>
</gene>
<comment type="caution">
    <text evidence="4">The sequence shown here is derived from an EMBL/GenBank/DDBJ whole genome shotgun (WGS) entry which is preliminary data.</text>
</comment>
<evidence type="ECO:0000313" key="7">
    <source>
        <dbReference type="Proteomes" id="UP000435112"/>
    </source>
</evidence>
<evidence type="ECO:0000313" key="2">
    <source>
        <dbReference type="EMBL" id="KAE8971637.1"/>
    </source>
</evidence>
<evidence type="ECO:0008006" key="8">
    <source>
        <dbReference type="Google" id="ProtNLM"/>
    </source>
</evidence>
<sequence length="67" mass="7489">MLRVILARATAVLRFNCVVSLSARLLLVTSAQRNVHQECLCSRIVDKAPFSHGKWHQSTRDLGPTDT</sequence>